<sequence>MEKPAPDYILVPLSFIIMAGYHAWLLRRIIHRPNKPIAGINSIYLRNQLDKVENGDQTAVQALQDRIMATALMAWARIMLGSSTAILMANAHFLEQSDREMLGRAGLAAAKCFSLAAYLLAAFLLNVLTGRYYCRARMLIAAQERCRPRRATHIRILHFGVQIECGKI</sequence>
<keyword evidence="1" id="KW-0472">Membrane</keyword>
<organism evidence="2 3">
    <name type="scientific">Platanthera zijinensis</name>
    <dbReference type="NCBI Taxonomy" id="2320716"/>
    <lineage>
        <taxon>Eukaryota</taxon>
        <taxon>Viridiplantae</taxon>
        <taxon>Streptophyta</taxon>
        <taxon>Embryophyta</taxon>
        <taxon>Tracheophyta</taxon>
        <taxon>Spermatophyta</taxon>
        <taxon>Magnoliopsida</taxon>
        <taxon>Liliopsida</taxon>
        <taxon>Asparagales</taxon>
        <taxon>Orchidaceae</taxon>
        <taxon>Orchidoideae</taxon>
        <taxon>Orchideae</taxon>
        <taxon>Orchidinae</taxon>
        <taxon>Platanthera</taxon>
    </lineage>
</organism>
<dbReference type="Pfam" id="PF04654">
    <property type="entry name" value="DUF599"/>
    <property type="match status" value="1"/>
</dbReference>
<dbReference type="PANTHER" id="PTHR31168:SF1">
    <property type="entry name" value="DUF599 FAMILY PROTEIN"/>
    <property type="match status" value="1"/>
</dbReference>
<proteinExistence type="predicted"/>
<name>A0AAP0G0X6_9ASPA</name>
<dbReference type="InterPro" id="IPR006747">
    <property type="entry name" value="DUF599"/>
</dbReference>
<evidence type="ECO:0000256" key="1">
    <source>
        <dbReference type="SAM" id="Phobius"/>
    </source>
</evidence>
<keyword evidence="3" id="KW-1185">Reference proteome</keyword>
<dbReference type="Proteomes" id="UP001418222">
    <property type="component" value="Unassembled WGS sequence"/>
</dbReference>
<dbReference type="AlphaFoldDB" id="A0AAP0G0X6"/>
<feature type="transmembrane region" description="Helical" evidence="1">
    <location>
        <begin position="105"/>
        <end position="128"/>
    </location>
</feature>
<dbReference type="EMBL" id="JBBWWQ010000014">
    <property type="protein sequence ID" value="KAK8931357.1"/>
    <property type="molecule type" value="Genomic_DNA"/>
</dbReference>
<dbReference type="PANTHER" id="PTHR31168">
    <property type="entry name" value="OS02G0292800 PROTEIN"/>
    <property type="match status" value="1"/>
</dbReference>
<accession>A0AAP0G0X6</accession>
<evidence type="ECO:0000313" key="3">
    <source>
        <dbReference type="Proteomes" id="UP001418222"/>
    </source>
</evidence>
<keyword evidence="1" id="KW-1133">Transmembrane helix</keyword>
<feature type="transmembrane region" description="Helical" evidence="1">
    <location>
        <begin position="74"/>
        <end position="93"/>
    </location>
</feature>
<keyword evidence="1" id="KW-0812">Transmembrane</keyword>
<feature type="transmembrane region" description="Helical" evidence="1">
    <location>
        <begin position="6"/>
        <end position="26"/>
    </location>
</feature>
<protein>
    <submittedName>
        <fullName evidence="2">Uncharacterized protein</fullName>
    </submittedName>
</protein>
<reference evidence="2 3" key="1">
    <citation type="journal article" date="2022" name="Nat. Plants">
        <title>Genomes of leafy and leafless Platanthera orchids illuminate the evolution of mycoheterotrophy.</title>
        <authorList>
            <person name="Li M.H."/>
            <person name="Liu K.W."/>
            <person name="Li Z."/>
            <person name="Lu H.C."/>
            <person name="Ye Q.L."/>
            <person name="Zhang D."/>
            <person name="Wang J.Y."/>
            <person name="Li Y.F."/>
            <person name="Zhong Z.M."/>
            <person name="Liu X."/>
            <person name="Yu X."/>
            <person name="Liu D.K."/>
            <person name="Tu X.D."/>
            <person name="Liu B."/>
            <person name="Hao Y."/>
            <person name="Liao X.Y."/>
            <person name="Jiang Y.T."/>
            <person name="Sun W.H."/>
            <person name="Chen J."/>
            <person name="Chen Y.Q."/>
            <person name="Ai Y."/>
            <person name="Zhai J.W."/>
            <person name="Wu S.S."/>
            <person name="Zhou Z."/>
            <person name="Hsiao Y.Y."/>
            <person name="Wu W.L."/>
            <person name="Chen Y.Y."/>
            <person name="Lin Y.F."/>
            <person name="Hsu J.L."/>
            <person name="Li C.Y."/>
            <person name="Wang Z.W."/>
            <person name="Zhao X."/>
            <person name="Zhong W.Y."/>
            <person name="Ma X.K."/>
            <person name="Ma L."/>
            <person name="Huang J."/>
            <person name="Chen G.Z."/>
            <person name="Huang M.Z."/>
            <person name="Huang L."/>
            <person name="Peng D.H."/>
            <person name="Luo Y.B."/>
            <person name="Zou S.Q."/>
            <person name="Chen S.P."/>
            <person name="Lan S."/>
            <person name="Tsai W.C."/>
            <person name="Van de Peer Y."/>
            <person name="Liu Z.J."/>
        </authorList>
    </citation>
    <scope>NUCLEOTIDE SEQUENCE [LARGE SCALE GENOMIC DNA]</scope>
    <source>
        <strain evidence="2">Lor287</strain>
    </source>
</reference>
<gene>
    <name evidence="2" type="ORF">KSP39_PZI016475</name>
</gene>
<comment type="caution">
    <text evidence="2">The sequence shown here is derived from an EMBL/GenBank/DDBJ whole genome shotgun (WGS) entry which is preliminary data.</text>
</comment>
<evidence type="ECO:0000313" key="2">
    <source>
        <dbReference type="EMBL" id="KAK8931357.1"/>
    </source>
</evidence>